<keyword evidence="1" id="KW-0472">Membrane</keyword>
<keyword evidence="3" id="KW-1185">Reference proteome</keyword>
<proteinExistence type="predicted"/>
<evidence type="ECO:0000256" key="1">
    <source>
        <dbReference type="SAM" id="Phobius"/>
    </source>
</evidence>
<gene>
    <name evidence="2" type="ORF">McpCs1_03650</name>
</gene>
<evidence type="ECO:0000313" key="3">
    <source>
        <dbReference type="Proteomes" id="UP001283212"/>
    </source>
</evidence>
<accession>A0AAE4SBH3</accession>
<reference evidence="2 3" key="1">
    <citation type="submission" date="2023-06" db="EMBL/GenBank/DDBJ databases">
        <title>Genome sequence of Methancorpusculaceae sp. Cs1.</title>
        <authorList>
            <person name="Protasov E."/>
            <person name="Platt K."/>
            <person name="Poehlein A."/>
            <person name="Daniel R."/>
            <person name="Brune A."/>
        </authorList>
    </citation>
    <scope>NUCLEOTIDE SEQUENCE [LARGE SCALE GENOMIC DNA]</scope>
    <source>
        <strain evidence="2 3">Cs1</strain>
    </source>
</reference>
<dbReference type="Proteomes" id="UP001283212">
    <property type="component" value="Unassembled WGS sequence"/>
</dbReference>
<feature type="transmembrane region" description="Helical" evidence="1">
    <location>
        <begin position="6"/>
        <end position="23"/>
    </location>
</feature>
<keyword evidence="1" id="KW-0812">Transmembrane</keyword>
<protein>
    <submittedName>
        <fullName evidence="2">Uncharacterized protein</fullName>
    </submittedName>
</protein>
<dbReference type="AlphaFoldDB" id="A0AAE4SBH3"/>
<organism evidence="2 3">
    <name type="scientific">Methanorbis rubei</name>
    <dbReference type="NCBI Taxonomy" id="3028300"/>
    <lineage>
        <taxon>Archaea</taxon>
        <taxon>Methanobacteriati</taxon>
        <taxon>Methanobacteriota</taxon>
        <taxon>Stenosarchaea group</taxon>
        <taxon>Methanomicrobia</taxon>
        <taxon>Methanomicrobiales</taxon>
        <taxon>Methanocorpusculaceae</taxon>
        <taxon>Methanorbis</taxon>
    </lineage>
</organism>
<dbReference type="RefSeq" id="WP_338095526.1">
    <property type="nucleotide sequence ID" value="NZ_JAWDKB010000001.1"/>
</dbReference>
<dbReference type="PROSITE" id="PS51257">
    <property type="entry name" value="PROKAR_LIPOPROTEIN"/>
    <property type="match status" value="1"/>
</dbReference>
<keyword evidence="1" id="KW-1133">Transmembrane helix</keyword>
<sequence>MSRKNTIAGVVLVVACVLCVWYVSMPKTEEFSVTGTVEVLGGGMAISGDDGTLYIPMSGVPAEYGEGMRVSFIGVLNTSDGSLYRGHYKPIDLVSISRE</sequence>
<evidence type="ECO:0000313" key="2">
    <source>
        <dbReference type="EMBL" id="MDV0442999.1"/>
    </source>
</evidence>
<comment type="caution">
    <text evidence="2">The sequence shown here is derived from an EMBL/GenBank/DDBJ whole genome shotgun (WGS) entry which is preliminary data.</text>
</comment>
<dbReference type="EMBL" id="JAWDKB010000001">
    <property type="protein sequence ID" value="MDV0442999.1"/>
    <property type="molecule type" value="Genomic_DNA"/>
</dbReference>
<name>A0AAE4SBH3_9EURY</name>